<dbReference type="InterPro" id="IPR038281">
    <property type="entry name" value="RTP801-like_C_sf"/>
</dbReference>
<keyword evidence="4" id="KW-1185">Reference proteome</keyword>
<evidence type="ECO:0000256" key="3">
    <source>
        <dbReference type="ARBA" id="ARBA00022490"/>
    </source>
</evidence>
<dbReference type="Gene3D" id="3.90.470.40">
    <property type="entry name" value="RTP801-like"/>
    <property type="match status" value="1"/>
</dbReference>
<dbReference type="Pfam" id="PF07809">
    <property type="entry name" value="RTP801_C"/>
    <property type="match status" value="1"/>
</dbReference>
<sequence>MKIHDIHNSGVLRSSAFGENDAVDAFWCPPNEDEFEEIDCKYLADKLENSLRQAKLKLHCDEVIFPTNLNHRIARDIMHMSVQEPCGWRGCVIYINLEEKKLRRHIGKVKCDPDAVATFEVFLNLKTEWSSWFSMKQKIKVRMGFKSAVVISEGYTLNKNKLYRSSSLH</sequence>
<name>A0ABM1TFF7_LIMPO</name>
<reference evidence="5" key="1">
    <citation type="submission" date="2025-08" db="UniProtKB">
        <authorList>
            <consortium name="RefSeq"/>
        </authorList>
    </citation>
    <scope>IDENTIFICATION</scope>
    <source>
        <tissue evidence="5">Muscle</tissue>
    </source>
</reference>
<comment type="similarity">
    <text evidence="2">Belongs to the DDIT4 family.</text>
</comment>
<organism evidence="4 5">
    <name type="scientific">Limulus polyphemus</name>
    <name type="common">Atlantic horseshoe crab</name>
    <dbReference type="NCBI Taxonomy" id="6850"/>
    <lineage>
        <taxon>Eukaryota</taxon>
        <taxon>Metazoa</taxon>
        <taxon>Ecdysozoa</taxon>
        <taxon>Arthropoda</taxon>
        <taxon>Chelicerata</taxon>
        <taxon>Merostomata</taxon>
        <taxon>Xiphosura</taxon>
        <taxon>Limulidae</taxon>
        <taxon>Limulus</taxon>
    </lineage>
</organism>
<dbReference type="PANTHER" id="PTHR12478">
    <property type="entry name" value="DNA-DAMAGE-INDUCIBLE TRANSCRIPT 4 PROTEIN DDIT4"/>
    <property type="match status" value="1"/>
</dbReference>
<dbReference type="GeneID" id="111088517"/>
<dbReference type="InterPro" id="IPR012918">
    <property type="entry name" value="RTP801-like"/>
</dbReference>
<evidence type="ECO:0000313" key="4">
    <source>
        <dbReference type="Proteomes" id="UP000694941"/>
    </source>
</evidence>
<dbReference type="PANTHER" id="PTHR12478:SF16">
    <property type="entry name" value="PROTEIN CHARYBDE-RELATED"/>
    <property type="match status" value="1"/>
</dbReference>
<protein>
    <submittedName>
        <fullName evidence="5">DNA damage-inducible transcript 4-like protein</fullName>
    </submittedName>
</protein>
<gene>
    <name evidence="5" type="primary">LOC111088517</name>
</gene>
<dbReference type="Proteomes" id="UP000694941">
    <property type="component" value="Unplaced"/>
</dbReference>
<evidence type="ECO:0000256" key="1">
    <source>
        <dbReference type="ARBA" id="ARBA00004496"/>
    </source>
</evidence>
<accession>A0ABM1TFF7</accession>
<dbReference type="RefSeq" id="XP_022254613.1">
    <property type="nucleotide sequence ID" value="XM_022398905.1"/>
</dbReference>
<comment type="subcellular location">
    <subcellularLocation>
        <location evidence="1">Cytoplasm</location>
    </subcellularLocation>
</comment>
<keyword evidence="3" id="KW-0963">Cytoplasm</keyword>
<evidence type="ECO:0000256" key="2">
    <source>
        <dbReference type="ARBA" id="ARBA00010670"/>
    </source>
</evidence>
<evidence type="ECO:0000313" key="5">
    <source>
        <dbReference type="RefSeq" id="XP_022254613.1"/>
    </source>
</evidence>
<proteinExistence type="inferred from homology"/>